<keyword evidence="3" id="KW-1185">Reference proteome</keyword>
<accession>A0ABR4KAJ4</accession>
<keyword evidence="1" id="KW-0472">Membrane</keyword>
<evidence type="ECO:0000256" key="1">
    <source>
        <dbReference type="SAM" id="Phobius"/>
    </source>
</evidence>
<feature type="transmembrane region" description="Helical" evidence="1">
    <location>
        <begin position="20"/>
        <end position="41"/>
    </location>
</feature>
<keyword evidence="1" id="KW-1133">Transmembrane helix</keyword>
<name>A0ABR4KAJ4_9EURO</name>
<feature type="transmembrane region" description="Helical" evidence="1">
    <location>
        <begin position="62"/>
        <end position="82"/>
    </location>
</feature>
<organism evidence="2 3">
    <name type="scientific">Aspergillus pseudoustus</name>
    <dbReference type="NCBI Taxonomy" id="1810923"/>
    <lineage>
        <taxon>Eukaryota</taxon>
        <taxon>Fungi</taxon>
        <taxon>Dikarya</taxon>
        <taxon>Ascomycota</taxon>
        <taxon>Pezizomycotina</taxon>
        <taxon>Eurotiomycetes</taxon>
        <taxon>Eurotiomycetidae</taxon>
        <taxon>Eurotiales</taxon>
        <taxon>Aspergillaceae</taxon>
        <taxon>Aspergillus</taxon>
        <taxon>Aspergillus subgen. Nidulantes</taxon>
    </lineage>
</organism>
<evidence type="ECO:0000313" key="2">
    <source>
        <dbReference type="EMBL" id="KAL2849161.1"/>
    </source>
</evidence>
<dbReference type="EMBL" id="JBFXLU010000045">
    <property type="protein sequence ID" value="KAL2849161.1"/>
    <property type="molecule type" value="Genomic_DNA"/>
</dbReference>
<comment type="caution">
    <text evidence="2">The sequence shown here is derived from an EMBL/GenBank/DDBJ whole genome shotgun (WGS) entry which is preliminary data.</text>
</comment>
<proteinExistence type="predicted"/>
<protein>
    <submittedName>
        <fullName evidence="2">Uncharacterized protein</fullName>
    </submittedName>
</protein>
<sequence length="84" mass="9251">MQPKYRYSPVRVGSQPTQQRSYHALLYITGLHLAAITIRCTRAEFVLQTARKLVGSTHKAGLGLLLTACGILLGLFGIYSFILS</sequence>
<dbReference type="Proteomes" id="UP001610446">
    <property type="component" value="Unassembled WGS sequence"/>
</dbReference>
<gene>
    <name evidence="2" type="ORF">BJY01DRAFT_149762</name>
</gene>
<keyword evidence="1" id="KW-0812">Transmembrane</keyword>
<evidence type="ECO:0000313" key="3">
    <source>
        <dbReference type="Proteomes" id="UP001610446"/>
    </source>
</evidence>
<reference evidence="2 3" key="1">
    <citation type="submission" date="2024-07" db="EMBL/GenBank/DDBJ databases">
        <title>Section-level genome sequencing and comparative genomics of Aspergillus sections Usti and Cavernicolus.</title>
        <authorList>
            <consortium name="Lawrence Berkeley National Laboratory"/>
            <person name="Nybo J.L."/>
            <person name="Vesth T.C."/>
            <person name="Theobald S."/>
            <person name="Frisvad J.C."/>
            <person name="Larsen T.O."/>
            <person name="Kjaerboelling I."/>
            <person name="Rothschild-Mancinelli K."/>
            <person name="Lyhne E.K."/>
            <person name="Kogle M.E."/>
            <person name="Barry K."/>
            <person name="Clum A."/>
            <person name="Na H."/>
            <person name="Ledsgaard L."/>
            <person name="Lin J."/>
            <person name="Lipzen A."/>
            <person name="Kuo A."/>
            <person name="Riley R."/>
            <person name="Mondo S."/>
            <person name="Labutti K."/>
            <person name="Haridas S."/>
            <person name="Pangalinan J."/>
            <person name="Salamov A.A."/>
            <person name="Simmons B.A."/>
            <person name="Magnuson J.K."/>
            <person name="Chen J."/>
            <person name="Drula E."/>
            <person name="Henrissat B."/>
            <person name="Wiebenga A."/>
            <person name="Lubbers R.J."/>
            <person name="Gomes A.C."/>
            <person name="Makela M.R."/>
            <person name="Stajich J."/>
            <person name="Grigoriev I.V."/>
            <person name="Mortensen U.H."/>
            <person name="De Vries R.P."/>
            <person name="Baker S.E."/>
            <person name="Andersen M.R."/>
        </authorList>
    </citation>
    <scope>NUCLEOTIDE SEQUENCE [LARGE SCALE GENOMIC DNA]</scope>
    <source>
        <strain evidence="2 3">CBS 123904</strain>
    </source>
</reference>